<protein>
    <recommendedName>
        <fullName evidence="6">Late embryogenesis abundant protein LEA-2 subgroup domain-containing protein</fullName>
    </recommendedName>
</protein>
<gene>
    <name evidence="4" type="ORF">GSCOC_T00035467001</name>
</gene>
<dbReference type="Gramene" id="CDP12088">
    <property type="protein sequence ID" value="CDP12088"/>
    <property type="gene ID" value="GSCOC_T00035467001"/>
</dbReference>
<dbReference type="STRING" id="49390.A0A068UWS2"/>
<dbReference type="OrthoDB" id="1894389at2759"/>
<organism evidence="4 5">
    <name type="scientific">Coffea canephora</name>
    <name type="common">Robusta coffee</name>
    <dbReference type="NCBI Taxonomy" id="49390"/>
    <lineage>
        <taxon>Eukaryota</taxon>
        <taxon>Viridiplantae</taxon>
        <taxon>Streptophyta</taxon>
        <taxon>Embryophyta</taxon>
        <taxon>Tracheophyta</taxon>
        <taxon>Spermatophyta</taxon>
        <taxon>Magnoliopsida</taxon>
        <taxon>eudicotyledons</taxon>
        <taxon>Gunneridae</taxon>
        <taxon>Pentapetalae</taxon>
        <taxon>asterids</taxon>
        <taxon>lamiids</taxon>
        <taxon>Gentianales</taxon>
        <taxon>Rubiaceae</taxon>
        <taxon>Ixoroideae</taxon>
        <taxon>Gardenieae complex</taxon>
        <taxon>Bertiereae - Coffeeae clade</taxon>
        <taxon>Coffeeae</taxon>
        <taxon>Coffea</taxon>
    </lineage>
</organism>
<dbReference type="InterPro" id="IPR044839">
    <property type="entry name" value="NDR1-like"/>
</dbReference>
<evidence type="ECO:0000256" key="1">
    <source>
        <dbReference type="ARBA" id="ARBA00004370"/>
    </source>
</evidence>
<dbReference type="PANTHER" id="PTHR31234">
    <property type="entry name" value="LATE EMBRYOGENESIS ABUNDANT (LEA) HYDROXYPROLINE-RICH GLYCOPROTEIN FAMILY"/>
    <property type="match status" value="1"/>
</dbReference>
<evidence type="ECO:0000256" key="3">
    <source>
        <dbReference type="SAM" id="Phobius"/>
    </source>
</evidence>
<feature type="transmembrane region" description="Helical" evidence="3">
    <location>
        <begin position="45"/>
        <end position="67"/>
    </location>
</feature>
<evidence type="ECO:0000313" key="4">
    <source>
        <dbReference type="EMBL" id="CDP12088.1"/>
    </source>
</evidence>
<keyword evidence="2 3" id="KW-0472">Membrane</keyword>
<proteinExistence type="predicted"/>
<accession>A0A068UWS2</accession>
<dbReference type="Proteomes" id="UP000295252">
    <property type="component" value="Chromosome X"/>
</dbReference>
<sequence>MSEESHVTPLAPPQIYRRSDEEWGATATTKPKVIHHKHGRSSKCFVYLLLFLVLLSIASLAFGLVVLRINAPKLKLELVEIKNLKYTAPDFASLNMTMVAQVKIYNQNFGGFTFHNGSTSVVYGNTTLGMTYCKSGLVRGRNSERMTVAVQVKANNGLAENKNFSSDMGSGLVKLSSYANLRGEIRVLKHFTRRRTSFMNCTMSLNLTSQAVQDLRCM</sequence>
<name>A0A068UWS2_COFCA</name>
<dbReference type="InParanoid" id="A0A068UWS2"/>
<evidence type="ECO:0000313" key="5">
    <source>
        <dbReference type="Proteomes" id="UP000295252"/>
    </source>
</evidence>
<comment type="subcellular location">
    <subcellularLocation>
        <location evidence="1">Membrane</location>
    </subcellularLocation>
</comment>
<dbReference type="GO" id="GO:0005886">
    <property type="term" value="C:plasma membrane"/>
    <property type="evidence" value="ECO:0007669"/>
    <property type="project" value="TreeGrafter"/>
</dbReference>
<keyword evidence="3" id="KW-1133">Transmembrane helix</keyword>
<dbReference type="FunCoup" id="A0A068UWS2">
    <property type="interactions" value="3"/>
</dbReference>
<dbReference type="GO" id="GO:0098542">
    <property type="term" value="P:defense response to other organism"/>
    <property type="evidence" value="ECO:0007669"/>
    <property type="project" value="InterPro"/>
</dbReference>
<dbReference type="AlphaFoldDB" id="A0A068UWS2"/>
<keyword evidence="3" id="KW-0812">Transmembrane</keyword>
<keyword evidence="5" id="KW-1185">Reference proteome</keyword>
<dbReference type="PhylomeDB" id="A0A068UWS2"/>
<reference evidence="5" key="1">
    <citation type="journal article" date="2014" name="Science">
        <title>The coffee genome provides insight into the convergent evolution of caffeine biosynthesis.</title>
        <authorList>
            <person name="Denoeud F."/>
            <person name="Carretero-Paulet L."/>
            <person name="Dereeper A."/>
            <person name="Droc G."/>
            <person name="Guyot R."/>
            <person name="Pietrella M."/>
            <person name="Zheng C."/>
            <person name="Alberti A."/>
            <person name="Anthony F."/>
            <person name="Aprea G."/>
            <person name="Aury J.M."/>
            <person name="Bento P."/>
            <person name="Bernard M."/>
            <person name="Bocs S."/>
            <person name="Campa C."/>
            <person name="Cenci A."/>
            <person name="Combes M.C."/>
            <person name="Crouzillat D."/>
            <person name="Da Silva C."/>
            <person name="Daddiego L."/>
            <person name="De Bellis F."/>
            <person name="Dussert S."/>
            <person name="Garsmeur O."/>
            <person name="Gayraud T."/>
            <person name="Guignon V."/>
            <person name="Jahn K."/>
            <person name="Jamilloux V."/>
            <person name="Joet T."/>
            <person name="Labadie K."/>
            <person name="Lan T."/>
            <person name="Leclercq J."/>
            <person name="Lepelley M."/>
            <person name="Leroy T."/>
            <person name="Li L.T."/>
            <person name="Librado P."/>
            <person name="Lopez L."/>
            <person name="Munoz A."/>
            <person name="Noel B."/>
            <person name="Pallavicini A."/>
            <person name="Perrotta G."/>
            <person name="Poncet V."/>
            <person name="Pot D."/>
            <person name="Priyono X."/>
            <person name="Rigoreau M."/>
            <person name="Rouard M."/>
            <person name="Rozas J."/>
            <person name="Tranchant-Dubreuil C."/>
            <person name="VanBuren R."/>
            <person name="Zhang Q."/>
            <person name="Andrade A.C."/>
            <person name="Argout X."/>
            <person name="Bertrand B."/>
            <person name="de Kochko A."/>
            <person name="Graziosi G."/>
            <person name="Henry R.J."/>
            <person name="Jayarama X."/>
            <person name="Ming R."/>
            <person name="Nagai C."/>
            <person name="Rounsley S."/>
            <person name="Sankoff D."/>
            <person name="Giuliano G."/>
            <person name="Albert V.A."/>
            <person name="Wincker P."/>
            <person name="Lashermes P."/>
        </authorList>
    </citation>
    <scope>NUCLEOTIDE SEQUENCE [LARGE SCALE GENOMIC DNA]</scope>
    <source>
        <strain evidence="5">cv. DH200-94</strain>
    </source>
</reference>
<dbReference type="EMBL" id="HG739146">
    <property type="protein sequence ID" value="CDP12088.1"/>
    <property type="molecule type" value="Genomic_DNA"/>
</dbReference>
<dbReference type="OMA" id="SDINSRM"/>
<evidence type="ECO:0008006" key="6">
    <source>
        <dbReference type="Google" id="ProtNLM"/>
    </source>
</evidence>
<evidence type="ECO:0000256" key="2">
    <source>
        <dbReference type="ARBA" id="ARBA00023136"/>
    </source>
</evidence>
<dbReference type="PANTHER" id="PTHR31234:SF3">
    <property type="entry name" value="LATE EMBRYOGENESIS ABUNDANT (LEA) HYDROXYPROLINE-RICH GLYCOPROTEIN FAMILY"/>
    <property type="match status" value="1"/>
</dbReference>